<proteinExistence type="predicted"/>
<sequence>MTREAAIAGRWVRAISSILQAPLLAPSRLLGASRNLGQATQYVPVVARARVSRFRAAVIVAAPRLRISSWIELLQGAEIESSFIG</sequence>
<organism evidence="1 2">
    <name type="scientific">Pelagimonas varians</name>
    <dbReference type="NCBI Taxonomy" id="696760"/>
    <lineage>
        <taxon>Bacteria</taxon>
        <taxon>Pseudomonadati</taxon>
        <taxon>Pseudomonadota</taxon>
        <taxon>Alphaproteobacteria</taxon>
        <taxon>Rhodobacterales</taxon>
        <taxon>Roseobacteraceae</taxon>
        <taxon>Pelagimonas</taxon>
    </lineage>
</organism>
<protein>
    <submittedName>
        <fullName evidence="1">Uncharacterized protein</fullName>
    </submittedName>
</protein>
<keyword evidence="2" id="KW-1185">Reference proteome</keyword>
<evidence type="ECO:0000313" key="1">
    <source>
        <dbReference type="EMBL" id="SMX38497.1"/>
    </source>
</evidence>
<reference evidence="1 2" key="1">
    <citation type="submission" date="2017-05" db="EMBL/GenBank/DDBJ databases">
        <authorList>
            <person name="Song R."/>
            <person name="Chenine A.L."/>
            <person name="Ruprecht R.M."/>
        </authorList>
    </citation>
    <scope>NUCLEOTIDE SEQUENCE [LARGE SCALE GENOMIC DNA]</scope>
    <source>
        <strain evidence="1 2">CECT 8663</strain>
    </source>
</reference>
<dbReference type="Proteomes" id="UP000220836">
    <property type="component" value="Unassembled WGS sequence"/>
</dbReference>
<gene>
    <name evidence="1" type="ORF">PEV8663_01361</name>
</gene>
<name>A0A238K7N9_9RHOB</name>
<accession>A0A238K7N9</accession>
<dbReference type="AlphaFoldDB" id="A0A238K7N9"/>
<dbReference type="EMBL" id="FXYH01000004">
    <property type="protein sequence ID" value="SMX38497.1"/>
    <property type="molecule type" value="Genomic_DNA"/>
</dbReference>
<evidence type="ECO:0000313" key="2">
    <source>
        <dbReference type="Proteomes" id="UP000220836"/>
    </source>
</evidence>